<dbReference type="GO" id="GO:0043022">
    <property type="term" value="F:ribosome binding"/>
    <property type="evidence" value="ECO:0007669"/>
    <property type="project" value="UniProtKB-ARBA"/>
</dbReference>
<feature type="domain" description="Translation initiation factor 3 N-terminal" evidence="8">
    <location>
        <begin position="11"/>
        <end position="80"/>
    </location>
</feature>
<dbReference type="AlphaFoldDB" id="A0A8J7U881"/>
<keyword evidence="3 4" id="KW-0648">Protein biosynthesis</keyword>
<dbReference type="PANTHER" id="PTHR10938">
    <property type="entry name" value="TRANSLATION INITIATION FACTOR IF-3"/>
    <property type="match status" value="1"/>
</dbReference>
<dbReference type="Pfam" id="PF00707">
    <property type="entry name" value="IF3_C"/>
    <property type="match status" value="1"/>
</dbReference>
<comment type="subcellular location">
    <subcellularLocation>
        <location evidence="4 6">Cytoplasm</location>
    </subcellularLocation>
</comment>
<sequence>MRRNNKDTQRVNDAIRAKVVRVIGADGEQAGIMTVREAMDLASESGLDLVEIAPNSDPPVCKVMNYGKFKFQQSKKAKDAKSKQKHVQVKEVKFKPRIDEHDFQTKVRHIRKFIGNGDKCRVFVHFRGREMAHRDIGVKLLRRVIEETQDVSAVEKGITNEGNQTAIILTSQDVAKKGK</sequence>
<dbReference type="SUPFAM" id="SSF55200">
    <property type="entry name" value="Translation initiation factor IF3, C-terminal domain"/>
    <property type="match status" value="1"/>
</dbReference>
<feature type="domain" description="Translation initiation factor 3 C-terminal" evidence="7">
    <location>
        <begin position="87"/>
        <end position="170"/>
    </location>
</feature>
<reference evidence="9" key="1">
    <citation type="submission" date="2021-03" db="EMBL/GenBank/DDBJ databases">
        <authorList>
            <person name="Wang G."/>
        </authorList>
    </citation>
    <scope>NUCLEOTIDE SEQUENCE</scope>
    <source>
        <strain evidence="9">KCTC 12899</strain>
    </source>
</reference>
<dbReference type="PROSITE" id="PS00938">
    <property type="entry name" value="IF3"/>
    <property type="match status" value="1"/>
</dbReference>
<comment type="function">
    <text evidence="4 6">IF-3 binds to the 30S ribosomal subunit and shifts the equilibrium between 70S ribosomes and their 50S and 30S subunits in favor of the free subunits, thus enhancing the availability of 30S subunits on which protein synthesis initiation begins.</text>
</comment>
<keyword evidence="4" id="KW-0963">Cytoplasm</keyword>
<keyword evidence="2 4" id="KW-0396">Initiation factor</keyword>
<proteinExistence type="inferred from homology"/>
<name>A0A8J7U881_9BACT</name>
<dbReference type="Pfam" id="PF05198">
    <property type="entry name" value="IF3_N"/>
    <property type="match status" value="1"/>
</dbReference>
<evidence type="ECO:0000256" key="1">
    <source>
        <dbReference type="ARBA" id="ARBA00005439"/>
    </source>
</evidence>
<dbReference type="InterPro" id="IPR019814">
    <property type="entry name" value="Translation_initiation_fac_3_N"/>
</dbReference>
<evidence type="ECO:0000256" key="6">
    <source>
        <dbReference type="RuleBase" id="RU000646"/>
    </source>
</evidence>
<comment type="caution">
    <text evidence="9">The sequence shown here is derived from an EMBL/GenBank/DDBJ whole genome shotgun (WGS) entry which is preliminary data.</text>
</comment>
<dbReference type="InterPro" id="IPR036787">
    <property type="entry name" value="T_IF-3_N_sf"/>
</dbReference>
<dbReference type="FunFam" id="3.10.20.80:FF:000001">
    <property type="entry name" value="Translation initiation factor IF-3"/>
    <property type="match status" value="1"/>
</dbReference>
<dbReference type="NCBIfam" id="TIGR00168">
    <property type="entry name" value="infC"/>
    <property type="match status" value="1"/>
</dbReference>
<dbReference type="HAMAP" id="MF_00080">
    <property type="entry name" value="IF_3"/>
    <property type="match status" value="1"/>
</dbReference>
<dbReference type="SUPFAM" id="SSF54364">
    <property type="entry name" value="Translation initiation factor IF3, N-terminal domain"/>
    <property type="match status" value="1"/>
</dbReference>
<accession>A0A8J7U881</accession>
<comment type="similarity">
    <text evidence="1 4 6">Belongs to the IF-3 family.</text>
</comment>
<evidence type="ECO:0000256" key="4">
    <source>
        <dbReference type="HAMAP-Rule" id="MF_00080"/>
    </source>
</evidence>
<dbReference type="InterPro" id="IPR001288">
    <property type="entry name" value="Translation_initiation_fac_3"/>
</dbReference>
<evidence type="ECO:0000313" key="9">
    <source>
        <dbReference type="EMBL" id="MBO1322251.1"/>
    </source>
</evidence>
<protein>
    <recommendedName>
        <fullName evidence="4 5">Translation initiation factor IF-3</fullName>
    </recommendedName>
</protein>
<keyword evidence="10" id="KW-1185">Reference proteome</keyword>
<evidence type="ECO:0000259" key="8">
    <source>
        <dbReference type="Pfam" id="PF05198"/>
    </source>
</evidence>
<dbReference type="Gene3D" id="3.30.110.10">
    <property type="entry name" value="Translation initiation factor 3 (IF-3), C-terminal domain"/>
    <property type="match status" value="1"/>
</dbReference>
<evidence type="ECO:0000256" key="5">
    <source>
        <dbReference type="NCBIfam" id="TIGR00168"/>
    </source>
</evidence>
<dbReference type="InterPro" id="IPR019813">
    <property type="entry name" value="Translation_initiation_fac3_CS"/>
</dbReference>
<dbReference type="GO" id="GO:0003743">
    <property type="term" value="F:translation initiation factor activity"/>
    <property type="evidence" value="ECO:0007669"/>
    <property type="project" value="UniProtKB-UniRule"/>
</dbReference>
<dbReference type="GO" id="GO:0032790">
    <property type="term" value="P:ribosome disassembly"/>
    <property type="evidence" value="ECO:0007669"/>
    <property type="project" value="TreeGrafter"/>
</dbReference>
<dbReference type="GO" id="GO:0016020">
    <property type="term" value="C:membrane"/>
    <property type="evidence" value="ECO:0007669"/>
    <property type="project" value="TreeGrafter"/>
</dbReference>
<dbReference type="InterPro" id="IPR019815">
    <property type="entry name" value="Translation_initiation_fac_3_C"/>
</dbReference>
<dbReference type="Proteomes" id="UP000664417">
    <property type="component" value="Unassembled WGS sequence"/>
</dbReference>
<dbReference type="PANTHER" id="PTHR10938:SF0">
    <property type="entry name" value="TRANSLATION INITIATION FACTOR IF-3, MITOCHONDRIAL"/>
    <property type="match status" value="1"/>
</dbReference>
<evidence type="ECO:0000256" key="2">
    <source>
        <dbReference type="ARBA" id="ARBA00022540"/>
    </source>
</evidence>
<dbReference type="InterPro" id="IPR036788">
    <property type="entry name" value="T_IF-3_C_sf"/>
</dbReference>
<evidence type="ECO:0000259" key="7">
    <source>
        <dbReference type="Pfam" id="PF00707"/>
    </source>
</evidence>
<dbReference type="FunFam" id="3.30.110.10:FF:000001">
    <property type="entry name" value="Translation initiation factor IF-3"/>
    <property type="match status" value="1"/>
</dbReference>
<comment type="subunit">
    <text evidence="4 6">Monomer.</text>
</comment>
<organism evidence="9 10">
    <name type="scientific">Acanthopleuribacter pedis</name>
    <dbReference type="NCBI Taxonomy" id="442870"/>
    <lineage>
        <taxon>Bacteria</taxon>
        <taxon>Pseudomonadati</taxon>
        <taxon>Acidobacteriota</taxon>
        <taxon>Holophagae</taxon>
        <taxon>Acanthopleuribacterales</taxon>
        <taxon>Acanthopleuribacteraceae</taxon>
        <taxon>Acanthopleuribacter</taxon>
    </lineage>
</organism>
<dbReference type="RefSeq" id="WP_207862223.1">
    <property type="nucleotide sequence ID" value="NZ_JAFREP010000033.1"/>
</dbReference>
<dbReference type="GO" id="GO:0005829">
    <property type="term" value="C:cytosol"/>
    <property type="evidence" value="ECO:0007669"/>
    <property type="project" value="TreeGrafter"/>
</dbReference>
<dbReference type="Gene3D" id="3.10.20.80">
    <property type="entry name" value="Translation initiation factor 3 (IF-3), N-terminal domain"/>
    <property type="match status" value="1"/>
</dbReference>
<gene>
    <name evidence="4 9" type="primary">infC</name>
    <name evidence="9" type="ORF">J3U88_27505</name>
</gene>
<evidence type="ECO:0000256" key="3">
    <source>
        <dbReference type="ARBA" id="ARBA00022917"/>
    </source>
</evidence>
<evidence type="ECO:0000313" key="10">
    <source>
        <dbReference type="Proteomes" id="UP000664417"/>
    </source>
</evidence>
<dbReference type="EMBL" id="JAFREP010000033">
    <property type="protein sequence ID" value="MBO1322251.1"/>
    <property type="molecule type" value="Genomic_DNA"/>
</dbReference>